<evidence type="ECO:0000256" key="1">
    <source>
        <dbReference type="SAM" id="MobiDB-lite"/>
    </source>
</evidence>
<dbReference type="EMBL" id="JBHUIJ010000012">
    <property type="protein sequence ID" value="MFD2237675.1"/>
    <property type="molecule type" value="Genomic_DNA"/>
</dbReference>
<feature type="region of interest" description="Disordered" evidence="1">
    <location>
        <begin position="1"/>
        <end position="25"/>
    </location>
</feature>
<accession>A0ABW5CKC4</accession>
<evidence type="ECO:0000313" key="2">
    <source>
        <dbReference type="EMBL" id="MFD2237675.1"/>
    </source>
</evidence>
<feature type="compositionally biased region" description="Basic residues" evidence="1">
    <location>
        <begin position="8"/>
        <end position="20"/>
    </location>
</feature>
<name>A0ABW5CKC4_9HYPH</name>
<dbReference type="Proteomes" id="UP001597371">
    <property type="component" value="Unassembled WGS sequence"/>
</dbReference>
<organism evidence="2 3">
    <name type="scientific">Aureimonas populi</name>
    <dbReference type="NCBI Taxonomy" id="1701758"/>
    <lineage>
        <taxon>Bacteria</taxon>
        <taxon>Pseudomonadati</taxon>
        <taxon>Pseudomonadota</taxon>
        <taxon>Alphaproteobacteria</taxon>
        <taxon>Hyphomicrobiales</taxon>
        <taxon>Aurantimonadaceae</taxon>
        <taxon>Aureimonas</taxon>
    </lineage>
</organism>
<dbReference type="Gene3D" id="1.10.10.60">
    <property type="entry name" value="Homeodomain-like"/>
    <property type="match status" value="1"/>
</dbReference>
<sequence>MAPSTSRTLHHRRQAIRKKAATMGDRKGEVRAVRRPAMDRRWTAAIEARVLDIIARTGSPKRASEATGISTATIHDHRRRDFEFGARYNQAMDSAFHEILGKAFDRSLADEEPSDRLIEVLLKFRWPERLNNFLSFTAEGGAMASAPAGLAPPRHRADGARRPCRLD</sequence>
<reference evidence="3" key="1">
    <citation type="journal article" date="2019" name="Int. J. Syst. Evol. Microbiol.">
        <title>The Global Catalogue of Microorganisms (GCM) 10K type strain sequencing project: providing services to taxonomists for standard genome sequencing and annotation.</title>
        <authorList>
            <consortium name="The Broad Institute Genomics Platform"/>
            <consortium name="The Broad Institute Genome Sequencing Center for Infectious Disease"/>
            <person name="Wu L."/>
            <person name="Ma J."/>
        </authorList>
    </citation>
    <scope>NUCLEOTIDE SEQUENCE [LARGE SCALE GENOMIC DNA]</scope>
    <source>
        <strain evidence="3">ZS-35-S2</strain>
    </source>
</reference>
<protein>
    <recommendedName>
        <fullName evidence="4">TetR/AcrR family transcriptional regulator</fullName>
    </recommendedName>
</protein>
<evidence type="ECO:0008006" key="4">
    <source>
        <dbReference type="Google" id="ProtNLM"/>
    </source>
</evidence>
<dbReference type="RefSeq" id="WP_209736460.1">
    <property type="nucleotide sequence ID" value="NZ_CP072611.1"/>
</dbReference>
<proteinExistence type="predicted"/>
<gene>
    <name evidence="2" type="ORF">ACFSKQ_09390</name>
</gene>
<comment type="caution">
    <text evidence="2">The sequence shown here is derived from an EMBL/GenBank/DDBJ whole genome shotgun (WGS) entry which is preliminary data.</text>
</comment>
<keyword evidence="3" id="KW-1185">Reference proteome</keyword>
<evidence type="ECO:0000313" key="3">
    <source>
        <dbReference type="Proteomes" id="UP001597371"/>
    </source>
</evidence>
<feature type="region of interest" description="Disordered" evidence="1">
    <location>
        <begin position="144"/>
        <end position="167"/>
    </location>
</feature>
<feature type="compositionally biased region" description="Basic and acidic residues" evidence="1">
    <location>
        <begin position="155"/>
        <end position="167"/>
    </location>
</feature>